<proteinExistence type="predicted"/>
<accession>A0ACB8DLD0</accession>
<evidence type="ECO:0000313" key="1">
    <source>
        <dbReference type="EMBL" id="KAH7971542.1"/>
    </source>
</evidence>
<sequence>MTTPFPCDFDKEFDMKTRGRFWPYDAKSTFTNLSGSFESLDPFGRQHHGSEAERHVSKKKAYYYNGTPRADFAVSPSMAKRMGKVPPVPAIELPSILVTGGLNLDTGISSSVVAFDPSFNTLQQCSVLPTPLHHHRTVLVDSDIIVVGGMLESADGPYLCTRRCYRLNVAKMQWSRVADLKTERAHHGLVYSDGRILALGGLTLGRRLVSSMEYYDVKRNKWTKMKGSLPQPMMAMGVALFRSLVWVAGGVVGSSEDDLACCAAVHCYEPRTKTWTSSVPPLPRACAYLGLLCASGSLVALGGSVSLDQLQPGSVADVLRLSDDQRSWEPLASMPRPCHSSDAVVFGESLYMFGGISDGHVLADVQLLHKGRWSLCAHLPASVLGPSVVALPGSHTGASSVASCTSDAADNNRSGRKDEDLIMWSWHNL</sequence>
<gene>
    <name evidence="1" type="ORF">HPB49_025648</name>
</gene>
<name>A0ACB8DLD0_DERSI</name>
<organism evidence="1 2">
    <name type="scientific">Dermacentor silvarum</name>
    <name type="common">Tick</name>
    <dbReference type="NCBI Taxonomy" id="543639"/>
    <lineage>
        <taxon>Eukaryota</taxon>
        <taxon>Metazoa</taxon>
        <taxon>Ecdysozoa</taxon>
        <taxon>Arthropoda</taxon>
        <taxon>Chelicerata</taxon>
        <taxon>Arachnida</taxon>
        <taxon>Acari</taxon>
        <taxon>Parasitiformes</taxon>
        <taxon>Ixodida</taxon>
        <taxon>Ixodoidea</taxon>
        <taxon>Ixodidae</taxon>
        <taxon>Rhipicephalinae</taxon>
        <taxon>Dermacentor</taxon>
    </lineage>
</organism>
<keyword evidence="2" id="KW-1185">Reference proteome</keyword>
<dbReference type="Proteomes" id="UP000821865">
    <property type="component" value="Chromosome 11"/>
</dbReference>
<comment type="caution">
    <text evidence="1">The sequence shown here is derived from an EMBL/GenBank/DDBJ whole genome shotgun (WGS) entry which is preliminary data.</text>
</comment>
<evidence type="ECO:0000313" key="2">
    <source>
        <dbReference type="Proteomes" id="UP000821865"/>
    </source>
</evidence>
<protein>
    <submittedName>
        <fullName evidence="1">Uncharacterized protein</fullName>
    </submittedName>
</protein>
<dbReference type="EMBL" id="CM023480">
    <property type="protein sequence ID" value="KAH7971542.1"/>
    <property type="molecule type" value="Genomic_DNA"/>
</dbReference>
<reference evidence="1" key="1">
    <citation type="submission" date="2020-05" db="EMBL/GenBank/DDBJ databases">
        <title>Large-scale comparative analyses of tick genomes elucidate their genetic diversity and vector capacities.</title>
        <authorList>
            <person name="Jia N."/>
            <person name="Wang J."/>
            <person name="Shi W."/>
            <person name="Du L."/>
            <person name="Sun Y."/>
            <person name="Zhan W."/>
            <person name="Jiang J."/>
            <person name="Wang Q."/>
            <person name="Zhang B."/>
            <person name="Ji P."/>
            <person name="Sakyi L.B."/>
            <person name="Cui X."/>
            <person name="Yuan T."/>
            <person name="Jiang B."/>
            <person name="Yang W."/>
            <person name="Lam T.T.-Y."/>
            <person name="Chang Q."/>
            <person name="Ding S."/>
            <person name="Wang X."/>
            <person name="Zhu J."/>
            <person name="Ruan X."/>
            <person name="Zhao L."/>
            <person name="Wei J."/>
            <person name="Que T."/>
            <person name="Du C."/>
            <person name="Cheng J."/>
            <person name="Dai P."/>
            <person name="Han X."/>
            <person name="Huang E."/>
            <person name="Gao Y."/>
            <person name="Liu J."/>
            <person name="Shao H."/>
            <person name="Ye R."/>
            <person name="Li L."/>
            <person name="Wei W."/>
            <person name="Wang X."/>
            <person name="Wang C."/>
            <person name="Yang T."/>
            <person name="Huo Q."/>
            <person name="Li W."/>
            <person name="Guo W."/>
            <person name="Chen H."/>
            <person name="Zhou L."/>
            <person name="Ni X."/>
            <person name="Tian J."/>
            <person name="Zhou Y."/>
            <person name="Sheng Y."/>
            <person name="Liu T."/>
            <person name="Pan Y."/>
            <person name="Xia L."/>
            <person name="Li J."/>
            <person name="Zhao F."/>
            <person name="Cao W."/>
        </authorList>
    </citation>
    <scope>NUCLEOTIDE SEQUENCE</scope>
    <source>
        <strain evidence="1">Dsil-2018</strain>
    </source>
</reference>